<comment type="caution">
    <text evidence="6">Lacks conserved residue(s) required for the propagation of feature annotation.</text>
</comment>
<evidence type="ECO:0000256" key="4">
    <source>
        <dbReference type="ARBA" id="ARBA00023027"/>
    </source>
</evidence>
<dbReference type="HAMAP" id="MF_00361">
    <property type="entry name" value="NAD_kinase"/>
    <property type="match status" value="1"/>
</dbReference>
<dbReference type="InterPro" id="IPR017438">
    <property type="entry name" value="ATP-NAD_kinase_N"/>
</dbReference>
<dbReference type="Pfam" id="PF01513">
    <property type="entry name" value="NAD_kinase"/>
    <property type="match status" value="1"/>
</dbReference>
<keyword evidence="2 6" id="KW-0418">Kinase</keyword>
<keyword evidence="1 6" id="KW-0808">Transferase</keyword>
<evidence type="ECO:0000256" key="1">
    <source>
        <dbReference type="ARBA" id="ARBA00022679"/>
    </source>
</evidence>
<name>A0ABC7ZJ94_MYCGT</name>
<dbReference type="PANTHER" id="PTHR20275">
    <property type="entry name" value="NAD KINASE"/>
    <property type="match status" value="1"/>
</dbReference>
<dbReference type="Gene3D" id="2.60.200.30">
    <property type="entry name" value="Probable inorganic polyphosphate/atp-NAD kinase, domain 2"/>
    <property type="match status" value="1"/>
</dbReference>
<dbReference type="NCBIfam" id="NF001838">
    <property type="entry name" value="PRK00561.1"/>
    <property type="match status" value="1"/>
</dbReference>
<evidence type="ECO:0000256" key="3">
    <source>
        <dbReference type="ARBA" id="ARBA00022857"/>
    </source>
</evidence>
<comment type="subcellular location">
    <subcellularLocation>
        <location evidence="6">Cytoplasm</location>
    </subcellularLocation>
</comment>
<dbReference type="AlphaFoldDB" id="A0ABC7ZJ94"/>
<dbReference type="Pfam" id="PF20143">
    <property type="entry name" value="NAD_kinase_C"/>
    <property type="match status" value="1"/>
</dbReference>
<proteinExistence type="inferred from homology"/>
<dbReference type="InterPro" id="IPR016064">
    <property type="entry name" value="NAD/diacylglycerol_kinase_sf"/>
</dbReference>
<feature type="binding site" evidence="6">
    <location>
        <begin position="43"/>
        <end position="44"/>
    </location>
    <ligand>
        <name>NAD(+)</name>
        <dbReference type="ChEBI" id="CHEBI:57540"/>
    </ligand>
</feature>
<evidence type="ECO:0000256" key="6">
    <source>
        <dbReference type="HAMAP-Rule" id="MF_00361"/>
    </source>
</evidence>
<dbReference type="EMBL" id="CP003772">
    <property type="protein sequence ID" value="AFQ03935.1"/>
    <property type="molecule type" value="Genomic_DNA"/>
</dbReference>
<sequence>MKYKIFASTTPQTEPVLNKLRAVLKTWQAVENGYEYVFVLGGDGFFVSTLANYNCDSCKVVGINTGHIGFYTSFNGDDLDENFISKLTSFEFRKINLLEVKTKNHSFLVLNELAVYTNTAYPINIFIDDNHWESYRGSGLLIVPRTGSTALAKSAKGAVIFPNVDVVQIIELNPLLHPNQITIQSPIILPMQTKVEFRIKKAFKAEQFPNFYADGIKLDLKNEDTSISFQLVLSRSMFHASLKTKDFIDKLKSTFIKQS</sequence>
<dbReference type="GO" id="GO:0006741">
    <property type="term" value="P:NADP+ biosynthetic process"/>
    <property type="evidence" value="ECO:0007669"/>
    <property type="project" value="UniProtKB-UniRule"/>
</dbReference>
<dbReference type="GO" id="GO:0005524">
    <property type="term" value="F:ATP binding"/>
    <property type="evidence" value="ECO:0007669"/>
    <property type="project" value="UniProtKB-KW"/>
</dbReference>
<comment type="function">
    <text evidence="6">Involved in the regulation of the intracellular balance of NAD and NADP, and is a key enzyme in the biosynthesis of NADP. Catalyzes specifically the phosphorylation on 2'-hydroxyl of the adenosine moiety of NAD to yield NADP.</text>
</comment>
<keyword evidence="3 6" id="KW-0521">NADP</keyword>
<evidence type="ECO:0000313" key="8">
    <source>
        <dbReference type="Proteomes" id="UP000005254"/>
    </source>
</evidence>
<dbReference type="SUPFAM" id="SSF111331">
    <property type="entry name" value="NAD kinase/diacylglycerol kinase-like"/>
    <property type="match status" value="1"/>
</dbReference>
<reference evidence="7 8" key="1">
    <citation type="journal article" date="2012" name="J. Bacteriol.">
        <title>Draft Genome Sequences of Four Axenic Mycoplasma genitalium Strains Isolated from Denmark, Japan, and Australia.</title>
        <authorList>
            <person name="McGowin C.L."/>
            <person name="Ma L."/>
            <person name="Jensen J.S."/>
            <person name="Mancuso M.M."/>
            <person name="Hamasuna R."/>
            <person name="Adegboye D."/>
            <person name="Martin D.H."/>
        </authorList>
    </citation>
    <scope>NUCLEOTIDE SEQUENCE [LARGE SCALE GENOMIC DNA]</scope>
    <source>
        <strain evidence="7 8">M6320</strain>
    </source>
</reference>
<gene>
    <name evidence="7" type="primary">ppnK</name>
    <name evidence="6" type="synonym">nadK</name>
    <name evidence="7" type="ORF">CM1_00725</name>
</gene>
<dbReference type="InterPro" id="IPR017437">
    <property type="entry name" value="ATP-NAD_kinase_PpnK-typ_C"/>
</dbReference>
<dbReference type="EC" id="2.7.1.23" evidence="6"/>
<feature type="binding site" evidence="6">
    <location>
        <position position="136"/>
    </location>
    <ligand>
        <name>NAD(+)</name>
        <dbReference type="ChEBI" id="CHEBI:57540"/>
    </ligand>
</feature>
<dbReference type="GO" id="GO:0046872">
    <property type="term" value="F:metal ion binding"/>
    <property type="evidence" value="ECO:0007669"/>
    <property type="project" value="UniProtKB-UniRule"/>
</dbReference>
<feature type="binding site" evidence="6">
    <location>
        <begin position="111"/>
        <end position="112"/>
    </location>
    <ligand>
        <name>NAD(+)</name>
        <dbReference type="ChEBI" id="CHEBI:57540"/>
    </ligand>
</feature>
<dbReference type="PANTHER" id="PTHR20275:SF0">
    <property type="entry name" value="NAD KINASE"/>
    <property type="match status" value="1"/>
</dbReference>
<organism evidence="7 8">
    <name type="scientific">Mycoplasmoides genitalium M6320</name>
    <dbReference type="NCBI Taxonomy" id="662945"/>
    <lineage>
        <taxon>Bacteria</taxon>
        <taxon>Bacillati</taxon>
        <taxon>Mycoplasmatota</taxon>
        <taxon>Mycoplasmoidales</taxon>
        <taxon>Mycoplasmoidaceae</taxon>
        <taxon>Mycoplasmoides</taxon>
    </lineage>
</organism>
<dbReference type="GO" id="GO:0003951">
    <property type="term" value="F:NAD+ kinase activity"/>
    <property type="evidence" value="ECO:0007669"/>
    <property type="project" value="UniProtKB-UniRule"/>
</dbReference>
<keyword evidence="6" id="KW-0067">ATP-binding</keyword>
<keyword evidence="4 6" id="KW-0520">NAD</keyword>
<dbReference type="InterPro" id="IPR002504">
    <property type="entry name" value="NADK"/>
</dbReference>
<protein>
    <recommendedName>
        <fullName evidence="6">NAD kinase</fullName>
        <ecNumber evidence="6">2.7.1.23</ecNumber>
    </recommendedName>
    <alternativeName>
        <fullName evidence="6">ATP-dependent NAD kinase</fullName>
    </alternativeName>
</protein>
<accession>A0ABC7ZJ94</accession>
<dbReference type="GO" id="GO:0051287">
    <property type="term" value="F:NAD binding"/>
    <property type="evidence" value="ECO:0007669"/>
    <property type="project" value="UniProtKB-ARBA"/>
</dbReference>
<dbReference type="KEGG" id="mgx:CM1_00725"/>
<evidence type="ECO:0000256" key="5">
    <source>
        <dbReference type="ARBA" id="ARBA00047925"/>
    </source>
</evidence>
<dbReference type="Proteomes" id="UP000005254">
    <property type="component" value="Chromosome"/>
</dbReference>
<dbReference type="RefSeq" id="WP_014894401.1">
    <property type="nucleotide sequence ID" value="NC_018497.1"/>
</dbReference>
<evidence type="ECO:0000313" key="7">
    <source>
        <dbReference type="EMBL" id="AFQ03935.1"/>
    </source>
</evidence>
<keyword evidence="6" id="KW-0547">Nucleotide-binding</keyword>
<dbReference type="Gene3D" id="3.40.50.10330">
    <property type="entry name" value="Probable inorganic polyphosphate/atp-NAD kinase, domain 1"/>
    <property type="match status" value="1"/>
</dbReference>
<dbReference type="GO" id="GO:0005737">
    <property type="term" value="C:cytoplasm"/>
    <property type="evidence" value="ECO:0007669"/>
    <property type="project" value="UniProtKB-SubCell"/>
</dbReference>
<comment type="catalytic activity">
    <reaction evidence="5 6">
        <text>NAD(+) + ATP = ADP + NADP(+) + H(+)</text>
        <dbReference type="Rhea" id="RHEA:18629"/>
        <dbReference type="ChEBI" id="CHEBI:15378"/>
        <dbReference type="ChEBI" id="CHEBI:30616"/>
        <dbReference type="ChEBI" id="CHEBI:57540"/>
        <dbReference type="ChEBI" id="CHEBI:58349"/>
        <dbReference type="ChEBI" id="CHEBI:456216"/>
        <dbReference type="EC" id="2.7.1.23"/>
    </reaction>
</comment>
<comment type="cofactor">
    <cofactor evidence="6">
        <name>a divalent metal cation</name>
        <dbReference type="ChEBI" id="CHEBI:60240"/>
    </cofactor>
</comment>
<feature type="active site" description="Proton acceptor" evidence="6">
    <location>
        <position position="43"/>
    </location>
</feature>
<keyword evidence="6" id="KW-0963">Cytoplasm</keyword>
<comment type="similarity">
    <text evidence="6">Belongs to the NAD kinase family.</text>
</comment>
<evidence type="ECO:0000256" key="2">
    <source>
        <dbReference type="ARBA" id="ARBA00022777"/>
    </source>
</evidence>